<dbReference type="EMBL" id="MCFJ01000021">
    <property type="protein sequence ID" value="ORY56961.1"/>
    <property type="molecule type" value="Genomic_DNA"/>
</dbReference>
<evidence type="ECO:0008006" key="3">
    <source>
        <dbReference type="Google" id="ProtNLM"/>
    </source>
</evidence>
<comment type="caution">
    <text evidence="1">The sequence shown here is derived from an EMBL/GenBank/DDBJ whole genome shotgun (WGS) entry which is preliminary data.</text>
</comment>
<dbReference type="InParanoid" id="A0A1Y2DCH5"/>
<evidence type="ECO:0000313" key="1">
    <source>
        <dbReference type="EMBL" id="ORY56961.1"/>
    </source>
</evidence>
<accession>A0A1Y2DCH5</accession>
<dbReference type="GeneID" id="63777588"/>
<keyword evidence="2" id="KW-1185">Reference proteome</keyword>
<reference evidence="1 2" key="1">
    <citation type="submission" date="2016-07" db="EMBL/GenBank/DDBJ databases">
        <title>Pervasive Adenine N6-methylation of Active Genes in Fungi.</title>
        <authorList>
            <consortium name="DOE Joint Genome Institute"/>
            <person name="Mondo S.J."/>
            <person name="Dannebaum R.O."/>
            <person name="Kuo R.C."/>
            <person name="Labutti K."/>
            <person name="Haridas S."/>
            <person name="Kuo A."/>
            <person name="Salamov A."/>
            <person name="Ahrendt S.R."/>
            <person name="Lipzen A."/>
            <person name="Sullivan W."/>
            <person name="Andreopoulos W.B."/>
            <person name="Clum A."/>
            <person name="Lindquist E."/>
            <person name="Daum C."/>
            <person name="Ramamoorthy G.K."/>
            <person name="Gryganskyi A."/>
            <person name="Culley D."/>
            <person name="Magnuson J.K."/>
            <person name="James T.Y."/>
            <person name="O'Malley M.A."/>
            <person name="Stajich J.E."/>
            <person name="Spatafora J.W."/>
            <person name="Visel A."/>
            <person name="Grigoriev I.V."/>
        </authorList>
    </citation>
    <scope>NUCLEOTIDE SEQUENCE [LARGE SCALE GENOMIC DNA]</scope>
    <source>
        <strain evidence="1 2">CBS 129021</strain>
    </source>
</reference>
<name>A0A1Y2DCH5_9PEZI</name>
<dbReference type="AlphaFoldDB" id="A0A1Y2DCH5"/>
<protein>
    <recommendedName>
        <fullName evidence="3">F-box domain-containing protein</fullName>
    </recommendedName>
</protein>
<organism evidence="1 2">
    <name type="scientific">Pseudomassariella vexata</name>
    <dbReference type="NCBI Taxonomy" id="1141098"/>
    <lineage>
        <taxon>Eukaryota</taxon>
        <taxon>Fungi</taxon>
        <taxon>Dikarya</taxon>
        <taxon>Ascomycota</taxon>
        <taxon>Pezizomycotina</taxon>
        <taxon>Sordariomycetes</taxon>
        <taxon>Xylariomycetidae</taxon>
        <taxon>Amphisphaeriales</taxon>
        <taxon>Pseudomassariaceae</taxon>
        <taxon>Pseudomassariella</taxon>
    </lineage>
</organism>
<sequence>MPSFQDLPFDIHCEVSKHLDYPSALALKKCNCYFYCHIDPNRLSPGQKQDFLSKAELFTQNKSLYICYRCSHLLPKSSFGHKQITGPRSKNASHPTHDRFCWNCAAKYRLCEHALAYRKGKKLFYLCWKCQRWGPKYERCGIPNDPTDRDFRNPGWRCCPVEPSPTLQGLPSNIRQIMLEMLGYRDSIALSQTSRLFHAVVDPSQCALHDKFRFVRDMVLRINLGNQDQQQQRSAYYACFCILPDVRFTTRQLDMARENPSRGWKRRCRSCVWRLYGDSDNTGPLKEWRARRMCRGCKLMMRKGERCLGCWEKVGEQRRLEVQEQRELMGDLEELGGLGEVGAGGELLFAAAGLDRLEL</sequence>
<dbReference type="Proteomes" id="UP000193689">
    <property type="component" value="Unassembled WGS sequence"/>
</dbReference>
<dbReference type="OrthoDB" id="5060046at2759"/>
<proteinExistence type="predicted"/>
<evidence type="ECO:0000313" key="2">
    <source>
        <dbReference type="Proteomes" id="UP000193689"/>
    </source>
</evidence>
<dbReference type="RefSeq" id="XP_040710428.1">
    <property type="nucleotide sequence ID" value="XM_040861376.1"/>
</dbReference>
<gene>
    <name evidence="1" type="ORF">BCR38DRAFT_450446</name>
</gene>